<organism evidence="1 2">
    <name type="scientific">Candidatus Mediterraneibacter faecavium</name>
    <dbReference type="NCBI Taxonomy" id="2838668"/>
    <lineage>
        <taxon>Bacteria</taxon>
        <taxon>Bacillati</taxon>
        <taxon>Bacillota</taxon>
        <taxon>Clostridia</taxon>
        <taxon>Lachnospirales</taxon>
        <taxon>Lachnospiraceae</taxon>
        <taxon>Mediterraneibacter</taxon>
    </lineage>
</organism>
<sequence>MYRGINFAPFCRRGTLNSGEAKESLDLMIEKIGADFVIFAPNGLQETAHSEEICYTSEGTCSDEELVDMIRYAKSKGMTVGVKPTVNCRNGSWRAYVSFFEEDVVCEPKWGNWFASYTDFQTHYARIAQREECDLFIAGCEMVMSEHREKEWRQVIAAVREVYDGIVTYNTDKYQEHNVKWWDCLDMISSSGYYPSGKWEEELDRIESVVKKYDKPFLFAETGCMSRRGSAGVPNDWSLQGELDLREQADWYEEMFSACEKRSWIRGLGLWDWPAHIMSEKKAVRDSGYYFMNKPAQEVIRHHYEKEIW</sequence>
<reference evidence="1" key="1">
    <citation type="journal article" date="2021" name="PeerJ">
        <title>Extensive microbial diversity within the chicken gut microbiome revealed by metagenomics and culture.</title>
        <authorList>
            <person name="Gilroy R."/>
            <person name="Ravi A."/>
            <person name="Getino M."/>
            <person name="Pursley I."/>
            <person name="Horton D.L."/>
            <person name="Alikhan N.F."/>
            <person name="Baker D."/>
            <person name="Gharbi K."/>
            <person name="Hall N."/>
            <person name="Watson M."/>
            <person name="Adriaenssens E.M."/>
            <person name="Foster-Nyarko E."/>
            <person name="Jarju S."/>
            <person name="Secka A."/>
            <person name="Antonio M."/>
            <person name="Oren A."/>
            <person name="Chaudhuri R.R."/>
            <person name="La Ragione R."/>
            <person name="Hildebrand F."/>
            <person name="Pallen M.J."/>
        </authorList>
    </citation>
    <scope>NUCLEOTIDE SEQUENCE</scope>
    <source>
        <strain evidence="1">CHK196-7946</strain>
    </source>
</reference>
<proteinExistence type="predicted"/>
<name>A0A9D2TLY0_9FIRM</name>
<dbReference type="Gene3D" id="3.20.20.80">
    <property type="entry name" value="Glycosidases"/>
    <property type="match status" value="1"/>
</dbReference>
<gene>
    <name evidence="1" type="ORF">H9697_08255</name>
</gene>
<dbReference type="EMBL" id="DWVY01000043">
    <property type="protein sequence ID" value="HJC74919.1"/>
    <property type="molecule type" value="Genomic_DNA"/>
</dbReference>
<evidence type="ECO:0000313" key="2">
    <source>
        <dbReference type="Proteomes" id="UP000823902"/>
    </source>
</evidence>
<dbReference type="InterPro" id="IPR055151">
    <property type="entry name" value="GH113"/>
</dbReference>
<comment type="caution">
    <text evidence="1">The sequence shown here is derived from an EMBL/GenBank/DDBJ whole genome shotgun (WGS) entry which is preliminary data.</text>
</comment>
<evidence type="ECO:0000313" key="1">
    <source>
        <dbReference type="EMBL" id="HJC74919.1"/>
    </source>
</evidence>
<protein>
    <submittedName>
        <fullName evidence="1">1,4-beta-xylanase</fullName>
    </submittedName>
</protein>
<dbReference type="AlphaFoldDB" id="A0A9D2TLY0"/>
<reference evidence="1" key="2">
    <citation type="submission" date="2021-04" db="EMBL/GenBank/DDBJ databases">
        <authorList>
            <person name="Gilroy R."/>
        </authorList>
    </citation>
    <scope>NUCLEOTIDE SEQUENCE</scope>
    <source>
        <strain evidence="1">CHK196-7946</strain>
    </source>
</reference>
<dbReference type="Proteomes" id="UP000823902">
    <property type="component" value="Unassembled WGS sequence"/>
</dbReference>
<accession>A0A9D2TLY0</accession>
<dbReference type="SUPFAM" id="SSF51445">
    <property type="entry name" value="(Trans)glycosidases"/>
    <property type="match status" value="1"/>
</dbReference>
<dbReference type="Pfam" id="PF22612">
    <property type="entry name" value="GH113"/>
    <property type="match status" value="1"/>
</dbReference>
<dbReference type="InterPro" id="IPR017853">
    <property type="entry name" value="GH"/>
</dbReference>